<gene>
    <name evidence="1" type="ORF">I5L03_04435</name>
</gene>
<proteinExistence type="predicted"/>
<sequence>MLTERFDEALAYASRIHRTQVRKGGSIPYVSHLLGVCSLALEDGADEDQAIAALLHDAVQDQGGLDRAADIRQLFGDRVADIVIDNSDSDSEPKPPWRERKTAYLESLGKKPRASLEVSIADKTHNASAIVHDLREHGNIVWERFTGKRAGSLWYYRSLVEQFSALVPGPGANRLALIVAEMESLSSASHTA</sequence>
<reference evidence="1 2" key="1">
    <citation type="submission" date="2020-11" db="EMBL/GenBank/DDBJ databases">
        <title>Erythrobacter sediminis sp. nov., a marine bacterium from a tidal flat of Garorim Bay.</title>
        <authorList>
            <person name="Kim D."/>
            <person name="Yoo Y."/>
            <person name="Kim J.-J."/>
        </authorList>
    </citation>
    <scope>NUCLEOTIDE SEQUENCE [LARGE SCALE GENOMIC DNA]</scope>
    <source>
        <strain evidence="1 2">JGD-13</strain>
    </source>
</reference>
<evidence type="ECO:0000313" key="1">
    <source>
        <dbReference type="EMBL" id="MBH5321827.1"/>
    </source>
</evidence>
<keyword evidence="2" id="KW-1185">Reference proteome</keyword>
<accession>A0ABS0N1J1</accession>
<comment type="caution">
    <text evidence="1">The sequence shown here is derived from an EMBL/GenBank/DDBJ whole genome shotgun (WGS) entry which is preliminary data.</text>
</comment>
<protein>
    <submittedName>
        <fullName evidence="1">HD domain-containing protein</fullName>
    </submittedName>
</protein>
<dbReference type="Gene3D" id="1.10.3210.10">
    <property type="entry name" value="Hypothetical protein af1432"/>
    <property type="match status" value="1"/>
</dbReference>
<dbReference type="Pfam" id="PF13328">
    <property type="entry name" value="HD_4"/>
    <property type="match status" value="1"/>
</dbReference>
<dbReference type="PANTHER" id="PTHR46246">
    <property type="entry name" value="GUANOSINE-3',5'-BIS(DIPHOSPHATE) 3'-PYROPHOSPHOHYDROLASE MESH1"/>
    <property type="match status" value="1"/>
</dbReference>
<dbReference type="PANTHER" id="PTHR46246:SF1">
    <property type="entry name" value="GUANOSINE-3',5'-BIS(DIPHOSPHATE) 3'-PYROPHOSPHOHYDROLASE MESH1"/>
    <property type="match status" value="1"/>
</dbReference>
<name>A0ABS0N1J1_9SPHN</name>
<dbReference type="Proteomes" id="UP000602442">
    <property type="component" value="Unassembled WGS sequence"/>
</dbReference>
<dbReference type="SUPFAM" id="SSF109604">
    <property type="entry name" value="HD-domain/PDEase-like"/>
    <property type="match status" value="1"/>
</dbReference>
<dbReference type="InterPro" id="IPR052194">
    <property type="entry name" value="MESH1"/>
</dbReference>
<dbReference type="EMBL" id="JAEANY010000001">
    <property type="protein sequence ID" value="MBH5321827.1"/>
    <property type="molecule type" value="Genomic_DNA"/>
</dbReference>
<organism evidence="1 2">
    <name type="scientific">Aurantiacibacter sediminis</name>
    <dbReference type="NCBI Taxonomy" id="2793064"/>
    <lineage>
        <taxon>Bacteria</taxon>
        <taxon>Pseudomonadati</taxon>
        <taxon>Pseudomonadota</taxon>
        <taxon>Alphaproteobacteria</taxon>
        <taxon>Sphingomonadales</taxon>
        <taxon>Erythrobacteraceae</taxon>
        <taxon>Aurantiacibacter</taxon>
    </lineage>
</organism>
<evidence type="ECO:0000313" key="2">
    <source>
        <dbReference type="Proteomes" id="UP000602442"/>
    </source>
</evidence>